<feature type="chain" id="PRO_5043121048" evidence="2">
    <location>
        <begin position="30"/>
        <end position="399"/>
    </location>
</feature>
<reference evidence="6" key="1">
    <citation type="submission" date="2017-02" db="UniProtKB">
        <authorList>
            <consortium name="WormBaseParasite"/>
        </authorList>
    </citation>
    <scope>IDENTIFICATION</scope>
</reference>
<evidence type="ECO:0000313" key="6">
    <source>
        <dbReference type="WBParaSite" id="ASIM_0001280601-mRNA-1"/>
    </source>
</evidence>
<reference evidence="4 5" key="2">
    <citation type="submission" date="2018-11" db="EMBL/GenBank/DDBJ databases">
        <authorList>
            <consortium name="Pathogen Informatics"/>
        </authorList>
    </citation>
    <scope>NUCLEOTIDE SEQUENCE [LARGE SCALE GENOMIC DNA]</scope>
</reference>
<proteinExistence type="predicted"/>
<sequence length="399" mass="44711">MLERCTVTLHMYVLHSIYLLLCHGDLSNSSPIPFNAQVIRVVSRHLQGPNWKEAARILKCVVQFNNIALNGITQEDGNKSDANGMIASSKCSKTKTLQVEVALDDCVVPLSPRKSIFDSCSMRRHNLSQAKVRERLISLLNASGLRVGLPKSASVINFVIFSQSSYDITHEQPGGSISSSTEKIALSHGGDIDTASSLVADHSVTDSFPRVFREFDFLEAEHDSVSESTESCFNWLSTMRPHSISNVEEQYQDDECTETNTAQRRSSADSFEVSSERTPLQSETRSETTEEEEEEESCDEEIEEEEFIVEEEQQRVADVSSLAESIQCSRSEVSDECLSQPQSTTQLPLFLECNHHSSAQSEQQWLSTFVEMSKDEKGELTAHATLLFSQLYRVSYRLE</sequence>
<organism evidence="6">
    <name type="scientific">Anisakis simplex</name>
    <name type="common">Herring worm</name>
    <dbReference type="NCBI Taxonomy" id="6269"/>
    <lineage>
        <taxon>Eukaryota</taxon>
        <taxon>Metazoa</taxon>
        <taxon>Ecdysozoa</taxon>
        <taxon>Nematoda</taxon>
        <taxon>Chromadorea</taxon>
        <taxon>Rhabditida</taxon>
        <taxon>Spirurina</taxon>
        <taxon>Ascaridomorpha</taxon>
        <taxon>Ascaridoidea</taxon>
        <taxon>Anisakidae</taxon>
        <taxon>Anisakis</taxon>
        <taxon>Anisakis simplex complex</taxon>
    </lineage>
</organism>
<name>A0A0M3JWW6_ANISI</name>
<evidence type="ECO:0000256" key="1">
    <source>
        <dbReference type="SAM" id="MobiDB-lite"/>
    </source>
</evidence>
<dbReference type="AlphaFoldDB" id="A0A0M3JWW6"/>
<dbReference type="PANTHER" id="PTHR12295">
    <property type="entry name" value="FURRY-RELATED"/>
    <property type="match status" value="1"/>
</dbReference>
<dbReference type="PANTHER" id="PTHR12295:SF30">
    <property type="entry name" value="PROTEIN FURRY"/>
    <property type="match status" value="1"/>
</dbReference>
<dbReference type="GO" id="GO:0005938">
    <property type="term" value="C:cell cortex"/>
    <property type="evidence" value="ECO:0007669"/>
    <property type="project" value="TreeGrafter"/>
</dbReference>
<dbReference type="WBParaSite" id="ASIM_0001280601-mRNA-1">
    <property type="protein sequence ID" value="ASIM_0001280601-mRNA-1"/>
    <property type="gene ID" value="ASIM_0001280601"/>
</dbReference>
<dbReference type="InterPro" id="IPR045842">
    <property type="entry name" value="Fry_C"/>
</dbReference>
<accession>A0A0M3JWW6</accession>
<feature type="region of interest" description="Disordered" evidence="1">
    <location>
        <begin position="258"/>
        <end position="300"/>
    </location>
</feature>
<feature type="domain" description="Protein furry C-terminal" evidence="3">
    <location>
        <begin position="119"/>
        <end position="358"/>
    </location>
</feature>
<dbReference type="Proteomes" id="UP000267096">
    <property type="component" value="Unassembled WGS sequence"/>
</dbReference>
<dbReference type="GO" id="GO:0000902">
    <property type="term" value="P:cell morphogenesis"/>
    <property type="evidence" value="ECO:0007669"/>
    <property type="project" value="InterPro"/>
</dbReference>
<feature type="compositionally biased region" description="Acidic residues" evidence="1">
    <location>
        <begin position="289"/>
        <end position="300"/>
    </location>
</feature>
<evidence type="ECO:0000259" key="3">
    <source>
        <dbReference type="Pfam" id="PF19421"/>
    </source>
</evidence>
<protein>
    <submittedName>
        <fullName evidence="6">MOR2-PAG1_C domain-containing protein</fullName>
    </submittedName>
</protein>
<evidence type="ECO:0000313" key="4">
    <source>
        <dbReference type="EMBL" id="VDK46981.1"/>
    </source>
</evidence>
<dbReference type="EMBL" id="UYRR01031161">
    <property type="protein sequence ID" value="VDK46981.1"/>
    <property type="molecule type" value="Genomic_DNA"/>
</dbReference>
<dbReference type="GO" id="GO:0030427">
    <property type="term" value="C:site of polarized growth"/>
    <property type="evidence" value="ECO:0007669"/>
    <property type="project" value="TreeGrafter"/>
</dbReference>
<feature type="compositionally biased region" description="Polar residues" evidence="1">
    <location>
        <begin position="258"/>
        <end position="281"/>
    </location>
</feature>
<evidence type="ECO:0000256" key="2">
    <source>
        <dbReference type="SAM" id="SignalP"/>
    </source>
</evidence>
<keyword evidence="2" id="KW-0732">Signal</keyword>
<feature type="signal peptide" evidence="2">
    <location>
        <begin position="1"/>
        <end position="29"/>
    </location>
</feature>
<dbReference type="Pfam" id="PF19421">
    <property type="entry name" value="Fry_C"/>
    <property type="match status" value="1"/>
</dbReference>
<gene>
    <name evidence="4" type="ORF">ASIM_LOCUS12272</name>
</gene>
<dbReference type="GO" id="GO:0031175">
    <property type="term" value="P:neuron projection development"/>
    <property type="evidence" value="ECO:0007669"/>
    <property type="project" value="TreeGrafter"/>
</dbReference>
<keyword evidence="5" id="KW-1185">Reference proteome</keyword>
<dbReference type="OrthoDB" id="6287725at2759"/>
<evidence type="ECO:0000313" key="5">
    <source>
        <dbReference type="Proteomes" id="UP000267096"/>
    </source>
</evidence>
<dbReference type="InterPro" id="IPR039867">
    <property type="entry name" value="Furry/Tao3/Mor2"/>
</dbReference>